<evidence type="ECO:0000313" key="2">
    <source>
        <dbReference type="Proteomes" id="UP000431922"/>
    </source>
</evidence>
<reference evidence="1 2" key="1">
    <citation type="submission" date="2019-12" db="EMBL/GenBank/DDBJ databases">
        <title>Genomic-based taxomic classification of the family Erythrobacteraceae.</title>
        <authorList>
            <person name="Xu L."/>
        </authorList>
    </citation>
    <scope>NUCLEOTIDE SEQUENCE [LARGE SCALE GENOMIC DNA]</scope>
    <source>
        <strain evidence="1 2">KCTC 42453</strain>
    </source>
</reference>
<sequence>MTTFVLTYDLIKNKDYPTLWDELEKLGAHRALDSFWLISVKNSAKEVHAHFKNFIDKDDKVWVSELTTNNWYTGANAGTNAWIKANAPAR</sequence>
<name>A0A845B0D1_9SPHN</name>
<accession>A0A845B0D1</accession>
<evidence type="ECO:0000313" key="1">
    <source>
        <dbReference type="EMBL" id="MXP43688.1"/>
    </source>
</evidence>
<dbReference type="Proteomes" id="UP000431922">
    <property type="component" value="Unassembled WGS sequence"/>
</dbReference>
<dbReference type="EMBL" id="WTYL01000001">
    <property type="protein sequence ID" value="MXP43688.1"/>
    <property type="molecule type" value="Genomic_DNA"/>
</dbReference>
<keyword evidence="2" id="KW-1185">Reference proteome</keyword>
<dbReference type="OrthoDB" id="2656750at2"/>
<protein>
    <submittedName>
        <fullName evidence="1">CRISPR-associated protein Cas2</fullName>
    </submittedName>
</protein>
<dbReference type="RefSeq" id="WP_160755271.1">
    <property type="nucleotide sequence ID" value="NZ_WTYL01000001.1"/>
</dbReference>
<organism evidence="1 2">
    <name type="scientific">Allopontixanthobacter sediminis</name>
    <dbReference type="NCBI Taxonomy" id="1689985"/>
    <lineage>
        <taxon>Bacteria</taxon>
        <taxon>Pseudomonadati</taxon>
        <taxon>Pseudomonadota</taxon>
        <taxon>Alphaproteobacteria</taxon>
        <taxon>Sphingomonadales</taxon>
        <taxon>Erythrobacteraceae</taxon>
        <taxon>Allopontixanthobacter</taxon>
    </lineage>
</organism>
<comment type="caution">
    <text evidence="1">The sequence shown here is derived from an EMBL/GenBank/DDBJ whole genome shotgun (WGS) entry which is preliminary data.</text>
</comment>
<gene>
    <name evidence="1" type="ORF">GRI65_04355</name>
</gene>
<dbReference type="AlphaFoldDB" id="A0A845B0D1"/>
<proteinExistence type="predicted"/>